<comment type="caution">
    <text evidence="2">The sequence shown here is derived from an EMBL/GenBank/DDBJ whole genome shotgun (WGS) entry which is preliminary data.</text>
</comment>
<dbReference type="OrthoDB" id="5245169at2759"/>
<dbReference type="Proteomes" id="UP000803844">
    <property type="component" value="Unassembled WGS sequence"/>
</dbReference>
<gene>
    <name evidence="2" type="ORF">M406DRAFT_234566</name>
</gene>
<organism evidence="2 3">
    <name type="scientific">Cryphonectria parasitica (strain ATCC 38755 / EP155)</name>
    <dbReference type="NCBI Taxonomy" id="660469"/>
    <lineage>
        <taxon>Eukaryota</taxon>
        <taxon>Fungi</taxon>
        <taxon>Dikarya</taxon>
        <taxon>Ascomycota</taxon>
        <taxon>Pezizomycotina</taxon>
        <taxon>Sordariomycetes</taxon>
        <taxon>Sordariomycetidae</taxon>
        <taxon>Diaporthales</taxon>
        <taxon>Cryphonectriaceae</taxon>
        <taxon>Cryphonectria-Endothia species complex</taxon>
        <taxon>Cryphonectria</taxon>
    </lineage>
</organism>
<reference evidence="2" key="1">
    <citation type="journal article" date="2020" name="Phytopathology">
        <title>Genome sequence of the chestnut blight fungus Cryphonectria parasitica EP155: A fundamental resource for an archetypical invasive plant pathogen.</title>
        <authorList>
            <person name="Crouch J.A."/>
            <person name="Dawe A."/>
            <person name="Aerts A."/>
            <person name="Barry K."/>
            <person name="Churchill A.C.L."/>
            <person name="Grimwood J."/>
            <person name="Hillman B."/>
            <person name="Milgroom M.G."/>
            <person name="Pangilinan J."/>
            <person name="Smith M."/>
            <person name="Salamov A."/>
            <person name="Schmutz J."/>
            <person name="Yadav J."/>
            <person name="Grigoriev I.V."/>
            <person name="Nuss D."/>
        </authorList>
    </citation>
    <scope>NUCLEOTIDE SEQUENCE</scope>
    <source>
        <strain evidence="2">EP155</strain>
    </source>
</reference>
<feature type="non-terminal residue" evidence="2">
    <location>
        <position position="1"/>
    </location>
</feature>
<dbReference type="InterPro" id="IPR054505">
    <property type="entry name" value="Myb_DNA-bind_8"/>
</dbReference>
<feature type="non-terminal residue" evidence="2">
    <location>
        <position position="62"/>
    </location>
</feature>
<protein>
    <recommendedName>
        <fullName evidence="1">Myb-like DNA-binding domain-containing protein</fullName>
    </recommendedName>
</protein>
<sequence>TPVESLLFFNIVRFNKDPSAVDWNEVAIHSNLKNAGSAKVRYRQIQKKYNLEGLTPSGKTGG</sequence>
<dbReference type="RefSeq" id="XP_040776921.1">
    <property type="nucleotide sequence ID" value="XM_040915987.1"/>
</dbReference>
<feature type="domain" description="Myb-like DNA-binding" evidence="1">
    <location>
        <begin position="15"/>
        <end position="50"/>
    </location>
</feature>
<keyword evidence="3" id="KW-1185">Reference proteome</keyword>
<evidence type="ECO:0000259" key="1">
    <source>
        <dbReference type="Pfam" id="PF22980"/>
    </source>
</evidence>
<dbReference type="EMBL" id="MU032347">
    <property type="protein sequence ID" value="KAF3765960.1"/>
    <property type="molecule type" value="Genomic_DNA"/>
</dbReference>
<proteinExistence type="predicted"/>
<accession>A0A9P4Y4E4</accession>
<name>A0A9P4Y4E4_CRYP1</name>
<evidence type="ECO:0000313" key="2">
    <source>
        <dbReference type="EMBL" id="KAF3765960.1"/>
    </source>
</evidence>
<dbReference type="GeneID" id="63833116"/>
<dbReference type="Pfam" id="PF22980">
    <property type="entry name" value="Myb_DNA-bind_8"/>
    <property type="match status" value="1"/>
</dbReference>
<evidence type="ECO:0000313" key="3">
    <source>
        <dbReference type="Proteomes" id="UP000803844"/>
    </source>
</evidence>
<dbReference type="AlphaFoldDB" id="A0A9P4Y4E4"/>